<protein>
    <submittedName>
        <fullName evidence="2">Uncharacterized protein</fullName>
    </submittedName>
</protein>
<reference evidence="2 3" key="1">
    <citation type="journal article" date="2015" name="Genome Biol. Evol.">
        <title>Found and Lost: The Fates of Horizontally Acquired Genes in Arthropod-Symbiotic Spiroplasma.</title>
        <authorList>
            <person name="Lo W.S."/>
            <person name="Gasparich G.E."/>
            <person name="Kuo C.H."/>
        </authorList>
    </citation>
    <scope>NUCLEOTIDE SEQUENCE [LARGE SCALE GENOMIC DNA]</scope>
    <source>
        <strain evidence="3">TDA-040725-5</strain>
    </source>
</reference>
<evidence type="ECO:0000313" key="3">
    <source>
        <dbReference type="Proteomes" id="UP000035661"/>
    </source>
</evidence>
<proteinExistence type="predicted"/>
<accession>A0A0H3XHT8</accession>
<dbReference type="STRING" id="315358.SERIO_v1c03730"/>
<dbReference type="RefSeq" id="WP_047791209.1">
    <property type="nucleotide sequence ID" value="NZ_CP011856.1"/>
</dbReference>
<evidence type="ECO:0000256" key="1">
    <source>
        <dbReference type="SAM" id="Phobius"/>
    </source>
</evidence>
<reference evidence="3" key="2">
    <citation type="submission" date="2015-06" db="EMBL/GenBank/DDBJ databases">
        <title>Complete genome sequence of Spiroplasma eriocheiris TDA-040725-5 (DSM 21848).</title>
        <authorList>
            <person name="Lo W.-S."/>
            <person name="Kuo C.-H."/>
        </authorList>
    </citation>
    <scope>NUCLEOTIDE SEQUENCE [LARGE SCALE GENOMIC DNA]</scope>
    <source>
        <strain evidence="3">TDA-040725-5</strain>
    </source>
</reference>
<dbReference type="Proteomes" id="UP000035661">
    <property type="component" value="Chromosome"/>
</dbReference>
<sequence>MFNFTTIQKWIIYSSLIGFTLIGAVGGIVYAFHYLTPAIVLLSIAGIGLIVVMIMWFIIEAINKRKNY</sequence>
<dbReference type="PATRIC" id="fig|743698.3.peg.374"/>
<organism evidence="2 3">
    <name type="scientific">Spiroplasma eriocheiris</name>
    <dbReference type="NCBI Taxonomy" id="315358"/>
    <lineage>
        <taxon>Bacteria</taxon>
        <taxon>Bacillati</taxon>
        <taxon>Mycoplasmatota</taxon>
        <taxon>Mollicutes</taxon>
        <taxon>Entomoplasmatales</taxon>
        <taxon>Spiroplasmataceae</taxon>
        <taxon>Spiroplasma</taxon>
    </lineage>
</organism>
<dbReference type="AlphaFoldDB" id="A0A0H3XHT8"/>
<gene>
    <name evidence="2" type="ORF">SERIO_v1c03730</name>
</gene>
<feature type="transmembrane region" description="Helical" evidence="1">
    <location>
        <begin position="12"/>
        <end position="32"/>
    </location>
</feature>
<evidence type="ECO:0000313" key="2">
    <source>
        <dbReference type="EMBL" id="AKM53955.1"/>
    </source>
</evidence>
<keyword evidence="1" id="KW-0812">Transmembrane</keyword>
<dbReference type="EMBL" id="CP011856">
    <property type="protein sequence ID" value="AKM53955.1"/>
    <property type="molecule type" value="Genomic_DNA"/>
</dbReference>
<keyword evidence="1" id="KW-1133">Transmembrane helix</keyword>
<feature type="transmembrane region" description="Helical" evidence="1">
    <location>
        <begin position="38"/>
        <end position="59"/>
    </location>
</feature>
<keyword evidence="1" id="KW-0472">Membrane</keyword>
<keyword evidence="3" id="KW-1185">Reference proteome</keyword>
<dbReference type="KEGG" id="seri:SERIO_v1c03730"/>
<name>A0A0H3XHT8_9MOLU</name>